<dbReference type="InterPro" id="IPR006059">
    <property type="entry name" value="SBP"/>
</dbReference>
<evidence type="ECO:0000256" key="5">
    <source>
        <dbReference type="SAM" id="MobiDB-lite"/>
    </source>
</evidence>
<dbReference type="Proteomes" id="UP000823629">
    <property type="component" value="Unassembled WGS sequence"/>
</dbReference>
<organism evidence="7 8">
    <name type="scientific">Candidatus Scatoplasma merdavium</name>
    <dbReference type="NCBI Taxonomy" id="2840932"/>
    <lineage>
        <taxon>Bacteria</taxon>
        <taxon>Bacillati</taxon>
        <taxon>Bacillota</taxon>
        <taxon>Bacilli</taxon>
        <taxon>Bacillales</taxon>
        <taxon>Candidatus Scatoplasma</taxon>
    </lineage>
</organism>
<sequence length="512" mass="56410">MKFKTLSILTLAACTLLGGLTSCDDGSSSGETTSSASTSTSTSSSSTNGEIRHVTVNFWHTFGHGIEEQMQAFASQFHNIILENENVDVNIEFTYQGGYDDIRNKVIKSFPAGSTPTISVAYPDHIADYLRQGENNVVDLTSYMNSSEYGFDTQDYLGDDVDGHPGTEDFVESFFDEGESYQKDGIYSLAFMKSSEVMFYNVEVYNAAMSIYKPELTGEARDNWIQTCSWDELMELCEVIQEHKDDAGTELYQYASAVDYPAYYDSDSNLFITEIYQNNIPYSSIGEDGKGVIGFEEAEAFGKLEGILNELAGWYNGHLLTTKGVENEYGSTAFTSAQTVFSIGSSGGAGYNIPTTDDFTVGVAMVPYFNDEASRSYISQGPTLTILRNSSYSDEENNLRAEYAWKFLKYITNEENNAIVCINGSEGYVPVRQSSYETALFNQFMEDGEDYALTADTVINKINGKYINTPVFPGSAELRDQGGAVITQVLKGTKNAETALNDAISATKLHLN</sequence>
<proteinExistence type="inferred from homology"/>
<gene>
    <name evidence="7" type="ORF">IAC78_01785</name>
</gene>
<keyword evidence="4 6" id="KW-0732">Signal</keyword>
<dbReference type="EMBL" id="JADING010000051">
    <property type="protein sequence ID" value="MBO8414197.1"/>
    <property type="molecule type" value="Genomic_DNA"/>
</dbReference>
<dbReference type="PROSITE" id="PS51257">
    <property type="entry name" value="PROKAR_LIPOPROTEIN"/>
    <property type="match status" value="1"/>
</dbReference>
<evidence type="ECO:0000256" key="4">
    <source>
        <dbReference type="ARBA" id="ARBA00022729"/>
    </source>
</evidence>
<dbReference type="Gene3D" id="3.40.190.10">
    <property type="entry name" value="Periplasmic binding protein-like II"/>
    <property type="match status" value="1"/>
</dbReference>
<comment type="caution">
    <text evidence="7">The sequence shown here is derived from an EMBL/GenBank/DDBJ whole genome shotgun (WGS) entry which is preliminary data.</text>
</comment>
<dbReference type="InterPro" id="IPR050490">
    <property type="entry name" value="Bact_solute-bd_prot1"/>
</dbReference>
<dbReference type="GO" id="GO:0030313">
    <property type="term" value="C:cell envelope"/>
    <property type="evidence" value="ECO:0007669"/>
    <property type="project" value="UniProtKB-SubCell"/>
</dbReference>
<comment type="similarity">
    <text evidence="2">Belongs to the bacterial solute-binding protein 1 family.</text>
</comment>
<protein>
    <submittedName>
        <fullName evidence="7">Extracellular solute-binding protein</fullName>
    </submittedName>
</protein>
<feature type="chain" id="PRO_5039095032" evidence="6">
    <location>
        <begin position="24"/>
        <end position="512"/>
    </location>
</feature>
<name>A0A9D9D818_9BACL</name>
<feature type="compositionally biased region" description="Low complexity" evidence="5">
    <location>
        <begin position="26"/>
        <end position="47"/>
    </location>
</feature>
<comment type="subcellular location">
    <subcellularLocation>
        <location evidence="1">Cell envelope</location>
    </subcellularLocation>
</comment>
<reference evidence="7" key="2">
    <citation type="journal article" date="2021" name="PeerJ">
        <title>Extensive microbial diversity within the chicken gut microbiome revealed by metagenomics and culture.</title>
        <authorList>
            <person name="Gilroy R."/>
            <person name="Ravi A."/>
            <person name="Getino M."/>
            <person name="Pursley I."/>
            <person name="Horton D.L."/>
            <person name="Alikhan N.F."/>
            <person name="Baker D."/>
            <person name="Gharbi K."/>
            <person name="Hall N."/>
            <person name="Watson M."/>
            <person name="Adriaenssens E.M."/>
            <person name="Foster-Nyarko E."/>
            <person name="Jarju S."/>
            <person name="Secka A."/>
            <person name="Antonio M."/>
            <person name="Oren A."/>
            <person name="Chaudhuri R.R."/>
            <person name="La Ragione R."/>
            <person name="Hildebrand F."/>
            <person name="Pallen M.J."/>
        </authorList>
    </citation>
    <scope>NUCLEOTIDE SEQUENCE</scope>
    <source>
        <strain evidence="7">1748</strain>
    </source>
</reference>
<dbReference type="SUPFAM" id="SSF53850">
    <property type="entry name" value="Periplasmic binding protein-like II"/>
    <property type="match status" value="1"/>
</dbReference>
<dbReference type="AlphaFoldDB" id="A0A9D9D818"/>
<accession>A0A9D9D818</accession>
<dbReference type="PANTHER" id="PTHR43649">
    <property type="entry name" value="ARABINOSE-BINDING PROTEIN-RELATED"/>
    <property type="match status" value="1"/>
</dbReference>
<reference evidence="7" key="1">
    <citation type="submission" date="2020-10" db="EMBL/GenBank/DDBJ databases">
        <authorList>
            <person name="Gilroy R."/>
        </authorList>
    </citation>
    <scope>NUCLEOTIDE SEQUENCE</scope>
    <source>
        <strain evidence="7">1748</strain>
    </source>
</reference>
<evidence type="ECO:0000256" key="3">
    <source>
        <dbReference type="ARBA" id="ARBA00022448"/>
    </source>
</evidence>
<dbReference type="Pfam" id="PF13416">
    <property type="entry name" value="SBP_bac_8"/>
    <property type="match status" value="1"/>
</dbReference>
<evidence type="ECO:0000256" key="6">
    <source>
        <dbReference type="SAM" id="SignalP"/>
    </source>
</evidence>
<evidence type="ECO:0000313" key="7">
    <source>
        <dbReference type="EMBL" id="MBO8414197.1"/>
    </source>
</evidence>
<dbReference type="PANTHER" id="PTHR43649:SF31">
    <property type="entry name" value="SN-GLYCEROL-3-PHOSPHATE-BINDING PERIPLASMIC PROTEIN UGPB"/>
    <property type="match status" value="1"/>
</dbReference>
<evidence type="ECO:0000256" key="1">
    <source>
        <dbReference type="ARBA" id="ARBA00004196"/>
    </source>
</evidence>
<evidence type="ECO:0000313" key="8">
    <source>
        <dbReference type="Proteomes" id="UP000823629"/>
    </source>
</evidence>
<evidence type="ECO:0000256" key="2">
    <source>
        <dbReference type="ARBA" id="ARBA00008520"/>
    </source>
</evidence>
<keyword evidence="3" id="KW-0813">Transport</keyword>
<feature type="signal peptide" evidence="6">
    <location>
        <begin position="1"/>
        <end position="23"/>
    </location>
</feature>
<feature type="region of interest" description="Disordered" evidence="5">
    <location>
        <begin position="26"/>
        <end position="48"/>
    </location>
</feature>